<protein>
    <submittedName>
        <fullName evidence="1">Uncharacterized protein</fullName>
    </submittedName>
</protein>
<dbReference type="EMBL" id="GGEC01031099">
    <property type="protein sequence ID" value="MBX11583.1"/>
    <property type="molecule type" value="Transcribed_RNA"/>
</dbReference>
<accession>A0A2P2L0T7</accession>
<name>A0A2P2L0T7_RHIMU</name>
<organism evidence="1">
    <name type="scientific">Rhizophora mucronata</name>
    <name type="common">Asiatic mangrove</name>
    <dbReference type="NCBI Taxonomy" id="61149"/>
    <lineage>
        <taxon>Eukaryota</taxon>
        <taxon>Viridiplantae</taxon>
        <taxon>Streptophyta</taxon>
        <taxon>Embryophyta</taxon>
        <taxon>Tracheophyta</taxon>
        <taxon>Spermatophyta</taxon>
        <taxon>Magnoliopsida</taxon>
        <taxon>eudicotyledons</taxon>
        <taxon>Gunneridae</taxon>
        <taxon>Pentapetalae</taxon>
        <taxon>rosids</taxon>
        <taxon>fabids</taxon>
        <taxon>Malpighiales</taxon>
        <taxon>Rhizophoraceae</taxon>
        <taxon>Rhizophora</taxon>
    </lineage>
</organism>
<evidence type="ECO:0000313" key="1">
    <source>
        <dbReference type="EMBL" id="MBX11583.1"/>
    </source>
</evidence>
<sequence length="14" mass="1672">MMWLLSKTEAMPAY</sequence>
<reference evidence="1" key="1">
    <citation type="submission" date="2018-02" db="EMBL/GenBank/DDBJ databases">
        <title>Rhizophora mucronata_Transcriptome.</title>
        <authorList>
            <person name="Meera S.P."/>
            <person name="Sreeshan A."/>
            <person name="Augustine A."/>
        </authorList>
    </citation>
    <scope>NUCLEOTIDE SEQUENCE</scope>
    <source>
        <tissue evidence="1">Leaf</tissue>
    </source>
</reference>
<proteinExistence type="predicted"/>